<evidence type="ECO:0000256" key="1">
    <source>
        <dbReference type="SAM" id="MobiDB-lite"/>
    </source>
</evidence>
<name>A0A9Q3GQJ4_9BASI</name>
<proteinExistence type="predicted"/>
<evidence type="ECO:0000313" key="3">
    <source>
        <dbReference type="Proteomes" id="UP000765509"/>
    </source>
</evidence>
<keyword evidence="3" id="KW-1185">Reference proteome</keyword>
<feature type="compositionally biased region" description="Polar residues" evidence="1">
    <location>
        <begin position="1"/>
        <end position="20"/>
    </location>
</feature>
<evidence type="ECO:0000313" key="2">
    <source>
        <dbReference type="EMBL" id="MBW0475345.1"/>
    </source>
</evidence>
<dbReference type="EMBL" id="AVOT02004070">
    <property type="protein sequence ID" value="MBW0475345.1"/>
    <property type="molecule type" value="Genomic_DNA"/>
</dbReference>
<protein>
    <submittedName>
        <fullName evidence="2">Uncharacterized protein</fullName>
    </submittedName>
</protein>
<comment type="caution">
    <text evidence="2">The sequence shown here is derived from an EMBL/GenBank/DDBJ whole genome shotgun (WGS) entry which is preliminary data.</text>
</comment>
<accession>A0A9Q3GQJ4</accession>
<gene>
    <name evidence="2" type="ORF">O181_015060</name>
</gene>
<dbReference type="Proteomes" id="UP000765509">
    <property type="component" value="Unassembled WGS sequence"/>
</dbReference>
<feature type="compositionally biased region" description="Acidic residues" evidence="1">
    <location>
        <begin position="37"/>
        <end position="51"/>
    </location>
</feature>
<sequence>MGEVTKNQNSCNNCGSTENYAENCPKEKKKVYPIEQVPEEESPKEDFESDSMGDAIKEHSDYDQEPKEEFLVEYQEITQLEIQDEQLEERMPQDHCQQKLKISKVHQGRLHPLGLLSRR</sequence>
<dbReference type="AlphaFoldDB" id="A0A9Q3GQJ4"/>
<reference evidence="2" key="1">
    <citation type="submission" date="2021-03" db="EMBL/GenBank/DDBJ databases">
        <title>Draft genome sequence of rust myrtle Austropuccinia psidii MF-1, a brazilian biotype.</title>
        <authorList>
            <person name="Quecine M.C."/>
            <person name="Pachon D.M.R."/>
            <person name="Bonatelli M.L."/>
            <person name="Correr F.H."/>
            <person name="Franceschini L.M."/>
            <person name="Leite T.F."/>
            <person name="Margarido G.R.A."/>
            <person name="Almeida C.A."/>
            <person name="Ferrarezi J.A."/>
            <person name="Labate C.A."/>
        </authorList>
    </citation>
    <scope>NUCLEOTIDE SEQUENCE</scope>
    <source>
        <strain evidence="2">MF-1</strain>
    </source>
</reference>
<organism evidence="2 3">
    <name type="scientific">Austropuccinia psidii MF-1</name>
    <dbReference type="NCBI Taxonomy" id="1389203"/>
    <lineage>
        <taxon>Eukaryota</taxon>
        <taxon>Fungi</taxon>
        <taxon>Dikarya</taxon>
        <taxon>Basidiomycota</taxon>
        <taxon>Pucciniomycotina</taxon>
        <taxon>Pucciniomycetes</taxon>
        <taxon>Pucciniales</taxon>
        <taxon>Sphaerophragmiaceae</taxon>
        <taxon>Austropuccinia</taxon>
    </lineage>
</organism>
<feature type="region of interest" description="Disordered" evidence="1">
    <location>
        <begin position="1"/>
        <end position="51"/>
    </location>
</feature>